<dbReference type="PANTHER" id="PTHR24302">
    <property type="entry name" value="CYTOCHROME P450 FAMILY 3"/>
    <property type="match status" value="1"/>
</dbReference>
<dbReference type="EMBL" id="NCKU01003283">
    <property type="protein sequence ID" value="RWS07829.1"/>
    <property type="molecule type" value="Genomic_DNA"/>
</dbReference>
<dbReference type="OrthoDB" id="6428965at2759"/>
<reference evidence="11 12" key="1">
    <citation type="journal article" date="2018" name="Gigascience">
        <title>Genomes of trombidid mites reveal novel predicted allergens and laterally-transferred genes associated with secondary metabolism.</title>
        <authorList>
            <person name="Dong X."/>
            <person name="Chaisiri K."/>
            <person name="Xia D."/>
            <person name="Armstrong S.D."/>
            <person name="Fang Y."/>
            <person name="Donnelly M.J."/>
            <person name="Kadowaki T."/>
            <person name="McGarry J.W."/>
            <person name="Darby A.C."/>
            <person name="Makepeace B.L."/>
        </authorList>
    </citation>
    <scope>NUCLEOTIDE SEQUENCE [LARGE SCALE GENOMIC DNA]</scope>
    <source>
        <strain evidence="11">UoL-WK</strain>
    </source>
</reference>
<name>A0A443QXT5_9ACAR</name>
<keyword evidence="10" id="KW-0472">Membrane</keyword>
<accession>A0A443QXT5</accession>
<dbReference type="CDD" id="cd11055">
    <property type="entry name" value="CYP3A-like"/>
    <property type="match status" value="1"/>
</dbReference>
<dbReference type="GO" id="GO:0008395">
    <property type="term" value="F:steroid hydroxylase activity"/>
    <property type="evidence" value="ECO:0007669"/>
    <property type="project" value="TreeGrafter"/>
</dbReference>
<keyword evidence="4 9" id="KW-0560">Oxidoreductase</keyword>
<comment type="cofactor">
    <cofactor evidence="8">
        <name>heme</name>
        <dbReference type="ChEBI" id="CHEBI:30413"/>
    </cofactor>
</comment>
<evidence type="ECO:0000313" key="12">
    <source>
        <dbReference type="Proteomes" id="UP000285301"/>
    </source>
</evidence>
<evidence type="ECO:0000313" key="11">
    <source>
        <dbReference type="EMBL" id="RWS07829.1"/>
    </source>
</evidence>
<dbReference type="InterPro" id="IPR001128">
    <property type="entry name" value="Cyt_P450"/>
</dbReference>
<dbReference type="PROSITE" id="PS00086">
    <property type="entry name" value="CYTOCHROME_P450"/>
    <property type="match status" value="1"/>
</dbReference>
<organism evidence="11 12">
    <name type="scientific">Dinothrombium tinctorium</name>
    <dbReference type="NCBI Taxonomy" id="1965070"/>
    <lineage>
        <taxon>Eukaryota</taxon>
        <taxon>Metazoa</taxon>
        <taxon>Ecdysozoa</taxon>
        <taxon>Arthropoda</taxon>
        <taxon>Chelicerata</taxon>
        <taxon>Arachnida</taxon>
        <taxon>Acari</taxon>
        <taxon>Acariformes</taxon>
        <taxon>Trombidiformes</taxon>
        <taxon>Prostigmata</taxon>
        <taxon>Anystina</taxon>
        <taxon>Parasitengona</taxon>
        <taxon>Trombidioidea</taxon>
        <taxon>Trombidiidae</taxon>
        <taxon>Dinothrombium</taxon>
    </lineage>
</organism>
<evidence type="ECO:0000256" key="7">
    <source>
        <dbReference type="ARBA" id="ARBA00043906"/>
    </source>
</evidence>
<evidence type="ECO:0000256" key="5">
    <source>
        <dbReference type="ARBA" id="ARBA00023004"/>
    </source>
</evidence>
<evidence type="ECO:0000256" key="10">
    <source>
        <dbReference type="SAM" id="Phobius"/>
    </source>
</evidence>
<evidence type="ECO:0000256" key="9">
    <source>
        <dbReference type="RuleBase" id="RU000461"/>
    </source>
</evidence>
<dbReference type="Proteomes" id="UP000285301">
    <property type="component" value="Unassembled WGS sequence"/>
</dbReference>
<protein>
    <submittedName>
        <fullName evidence="11">Cytochrome P450 3A13-like protein</fullName>
    </submittedName>
</protein>
<evidence type="ECO:0000256" key="8">
    <source>
        <dbReference type="PIRSR" id="PIRSR602401-1"/>
    </source>
</evidence>
<gene>
    <name evidence="11" type="ORF">B4U79_02753</name>
</gene>
<comment type="function">
    <text evidence="7">Cytochromes P450 are a group of heme-thiolate monooxygenases. They oxidize a variety of structurally unrelated compounds, including steroids, fatty acids, and xenobiotics.</text>
</comment>
<dbReference type="GO" id="GO:0020037">
    <property type="term" value="F:heme binding"/>
    <property type="evidence" value="ECO:0007669"/>
    <property type="project" value="InterPro"/>
</dbReference>
<keyword evidence="5 8" id="KW-0408">Iron</keyword>
<evidence type="ECO:0000256" key="2">
    <source>
        <dbReference type="ARBA" id="ARBA00022617"/>
    </source>
</evidence>
<feature type="transmembrane region" description="Helical" evidence="10">
    <location>
        <begin position="6"/>
        <end position="27"/>
    </location>
</feature>
<evidence type="ECO:0000256" key="3">
    <source>
        <dbReference type="ARBA" id="ARBA00022723"/>
    </source>
</evidence>
<dbReference type="Pfam" id="PF00067">
    <property type="entry name" value="p450"/>
    <property type="match status" value="1"/>
</dbReference>
<dbReference type="InterPro" id="IPR002401">
    <property type="entry name" value="Cyt_P450_E_grp-I"/>
</dbReference>
<dbReference type="PRINTS" id="PR00463">
    <property type="entry name" value="EP450I"/>
</dbReference>
<comment type="similarity">
    <text evidence="1 9">Belongs to the cytochrome P450 family.</text>
</comment>
<evidence type="ECO:0000256" key="4">
    <source>
        <dbReference type="ARBA" id="ARBA00023002"/>
    </source>
</evidence>
<evidence type="ECO:0000256" key="6">
    <source>
        <dbReference type="ARBA" id="ARBA00023033"/>
    </source>
</evidence>
<keyword evidence="10" id="KW-1133">Transmembrane helix</keyword>
<evidence type="ECO:0000256" key="1">
    <source>
        <dbReference type="ARBA" id="ARBA00010617"/>
    </source>
</evidence>
<dbReference type="Gene3D" id="1.10.630.10">
    <property type="entry name" value="Cytochrome P450"/>
    <property type="match status" value="1"/>
</dbReference>
<dbReference type="PANTHER" id="PTHR24302:SF15">
    <property type="entry name" value="FATTY-ACID PEROXYGENASE"/>
    <property type="match status" value="1"/>
</dbReference>
<keyword evidence="6 9" id="KW-0503">Monooxygenase</keyword>
<dbReference type="InterPro" id="IPR050705">
    <property type="entry name" value="Cytochrome_P450_3A"/>
</dbReference>
<proteinExistence type="inferred from homology"/>
<dbReference type="GO" id="GO:0005506">
    <property type="term" value="F:iron ion binding"/>
    <property type="evidence" value="ECO:0007669"/>
    <property type="project" value="InterPro"/>
</dbReference>
<keyword evidence="3 8" id="KW-0479">Metal-binding</keyword>
<feature type="binding site" description="axial binding residue" evidence="8">
    <location>
        <position position="475"/>
    </location>
    <ligand>
        <name>heme</name>
        <dbReference type="ChEBI" id="CHEBI:30413"/>
    </ligand>
    <ligandPart>
        <name>Fe</name>
        <dbReference type="ChEBI" id="CHEBI:18248"/>
    </ligandPart>
</feature>
<dbReference type="STRING" id="1965070.A0A443QXT5"/>
<dbReference type="PRINTS" id="PR00385">
    <property type="entry name" value="P450"/>
</dbReference>
<comment type="caution">
    <text evidence="11">The sequence shown here is derived from an EMBL/GenBank/DDBJ whole genome shotgun (WGS) entry which is preliminary data.</text>
</comment>
<dbReference type="InterPro" id="IPR036396">
    <property type="entry name" value="Cyt_P450_sf"/>
</dbReference>
<keyword evidence="10" id="KW-0812">Transmembrane</keyword>
<dbReference type="SUPFAM" id="SSF48264">
    <property type="entry name" value="Cytochrome P450"/>
    <property type="match status" value="1"/>
</dbReference>
<dbReference type="InterPro" id="IPR017972">
    <property type="entry name" value="Cyt_P450_CS"/>
</dbReference>
<keyword evidence="2 8" id="KW-0349">Heme</keyword>
<dbReference type="AlphaFoldDB" id="A0A443QXT5"/>
<keyword evidence="12" id="KW-1185">Reference proteome</keyword>
<sequence>MFEQIAALCLNVALALAVGSIVLLFFYKSKKFDYWSKQGLKGPRPVPIFGNSYEQFIKPANLIELDRYEKYGKVYGYFDLKVPVLSIADPELIKLIFVKDSNLFINRHESRRVDSVNLKSLLALRDENWKRVRSTVSPAFTSGKIKRMLKTIEECSSSLLRILNTKAERNEEVDMKSLFGSFAMNVIARCAFGTETDTYKNPNDPFVTNAIEWLHLKFSRVLLTMFCPKFFRKLFNIDPTPQRVVFFFVQLTKHLINQRKESKIKTNDFLQLLIDAEQSSTDLENEIKDINDGLIGNSESREEIERNARLLNEAKHSGKKLSEEEIIAQVMVFLVAGYETTASLLSFTSYCLAINESVQEKLYDEIKTNVDKINEINYELLNSLPYLNAVINEALRIYPPVMRTDRQASQDYKIPINDIVIPKGGLVSIPILAIHHDPNNFSEPEKFIPERFLASNIENIKPYTYLPFGSGPRNCIGMRFALAETKLALCKLLYNFKLKPCENTDIPLKVRFSAALVYPVKRIILKVEKRR</sequence>
<dbReference type="GO" id="GO:0016705">
    <property type="term" value="F:oxidoreductase activity, acting on paired donors, with incorporation or reduction of molecular oxygen"/>
    <property type="evidence" value="ECO:0007669"/>
    <property type="project" value="InterPro"/>
</dbReference>